<comment type="caution">
    <text evidence="2">The sequence shown here is derived from an EMBL/GenBank/DDBJ whole genome shotgun (WGS) entry which is preliminary data.</text>
</comment>
<evidence type="ECO:0000313" key="2">
    <source>
        <dbReference type="EMBL" id="MBS7525346.1"/>
    </source>
</evidence>
<proteinExistence type="predicted"/>
<dbReference type="EMBL" id="JAHBCL010000002">
    <property type="protein sequence ID" value="MBS7525346.1"/>
    <property type="molecule type" value="Genomic_DNA"/>
</dbReference>
<organism evidence="2 3">
    <name type="scientific">Fusibacter paucivorans</name>
    <dbReference type="NCBI Taxonomy" id="76009"/>
    <lineage>
        <taxon>Bacteria</taxon>
        <taxon>Bacillati</taxon>
        <taxon>Bacillota</taxon>
        <taxon>Clostridia</taxon>
        <taxon>Eubacteriales</taxon>
        <taxon>Eubacteriales Family XII. Incertae Sedis</taxon>
        <taxon>Fusibacter</taxon>
    </lineage>
</organism>
<dbReference type="Proteomes" id="UP000746471">
    <property type="component" value="Unassembled WGS sequence"/>
</dbReference>
<reference evidence="2 3" key="1">
    <citation type="submission" date="2021-05" db="EMBL/GenBank/DDBJ databases">
        <title>Fusibacter ferrireducens sp. nov., an anaerobic, sulfur- and Fe-reducing bacterium isolated from the mangrove sediment.</title>
        <authorList>
            <person name="Qiu D."/>
        </authorList>
    </citation>
    <scope>NUCLEOTIDE SEQUENCE [LARGE SCALE GENOMIC DNA]</scope>
    <source>
        <strain evidence="2 3">DSM 12116</strain>
    </source>
</reference>
<keyword evidence="1" id="KW-1133">Transmembrane helix</keyword>
<evidence type="ECO:0008006" key="4">
    <source>
        <dbReference type="Google" id="ProtNLM"/>
    </source>
</evidence>
<evidence type="ECO:0000256" key="1">
    <source>
        <dbReference type="SAM" id="Phobius"/>
    </source>
</evidence>
<keyword evidence="1" id="KW-0812">Transmembrane</keyword>
<keyword evidence="1" id="KW-0472">Membrane</keyword>
<dbReference type="RefSeq" id="WP_213235131.1">
    <property type="nucleotide sequence ID" value="NZ_JAHBCL010000002.1"/>
</dbReference>
<name>A0ABS5PL90_9FIRM</name>
<feature type="transmembrane region" description="Helical" evidence="1">
    <location>
        <begin position="12"/>
        <end position="33"/>
    </location>
</feature>
<accession>A0ABS5PL90</accession>
<gene>
    <name evidence="2" type="ORF">KHM83_01500</name>
</gene>
<keyword evidence="3" id="KW-1185">Reference proteome</keyword>
<sequence>MLRIGSVAIEWTFLLQLFNTALVIGVAIFIYRIGRKYLKNQTMARQLKDTEQALRVSQDALHTCETALEKMKSGVR</sequence>
<evidence type="ECO:0000313" key="3">
    <source>
        <dbReference type="Proteomes" id="UP000746471"/>
    </source>
</evidence>
<protein>
    <recommendedName>
        <fullName evidence="4">BhlA holin family protein</fullName>
    </recommendedName>
</protein>